<dbReference type="EMBL" id="MFGW01000187">
    <property type="protein sequence ID" value="OGF61820.1"/>
    <property type="molecule type" value="Genomic_DNA"/>
</dbReference>
<dbReference type="GO" id="GO:0051301">
    <property type="term" value="P:cell division"/>
    <property type="evidence" value="ECO:0007669"/>
    <property type="project" value="InterPro"/>
</dbReference>
<proteinExistence type="predicted"/>
<reference evidence="2 3" key="1">
    <citation type="journal article" date="2016" name="Nat. Commun.">
        <title>Thousands of microbial genomes shed light on interconnected biogeochemical processes in an aquifer system.</title>
        <authorList>
            <person name="Anantharaman K."/>
            <person name="Brown C.T."/>
            <person name="Hug L.A."/>
            <person name="Sharon I."/>
            <person name="Castelle C.J."/>
            <person name="Probst A.J."/>
            <person name="Thomas B.C."/>
            <person name="Singh A."/>
            <person name="Wilkins M.J."/>
            <person name="Karaoz U."/>
            <person name="Brodie E.L."/>
            <person name="Williams K.H."/>
            <person name="Hubbard S.S."/>
            <person name="Banfield J.F."/>
        </authorList>
    </citation>
    <scope>NUCLEOTIDE SEQUENCE [LARGE SCALE GENOMIC DNA]</scope>
</reference>
<evidence type="ECO:0000259" key="1">
    <source>
        <dbReference type="SMART" id="SM00842"/>
    </source>
</evidence>
<evidence type="ECO:0000313" key="3">
    <source>
        <dbReference type="Proteomes" id="UP000178943"/>
    </source>
</evidence>
<dbReference type="Gene3D" id="3.30.1490.300">
    <property type="match status" value="1"/>
</dbReference>
<dbReference type="Gene3D" id="3.30.420.40">
    <property type="match status" value="2"/>
</dbReference>
<dbReference type="CDD" id="cd24049">
    <property type="entry name" value="ASKHA_NBD_PilM"/>
    <property type="match status" value="1"/>
</dbReference>
<accession>A0A1F5VEQ4</accession>
<protein>
    <recommendedName>
        <fullName evidence="1">SHS2 domain-containing protein</fullName>
    </recommendedName>
</protein>
<dbReference type="SMART" id="SM00842">
    <property type="entry name" value="FtsA"/>
    <property type="match status" value="1"/>
</dbReference>
<dbReference type="InterPro" id="IPR003494">
    <property type="entry name" value="SHS2_FtsA"/>
</dbReference>
<comment type="caution">
    <text evidence="2">The sequence shown here is derived from an EMBL/GenBank/DDBJ whole genome shotgun (WGS) entry which is preliminary data.</text>
</comment>
<dbReference type="PIRSF" id="PIRSF019169">
    <property type="entry name" value="PilM"/>
    <property type="match status" value="1"/>
</dbReference>
<sequence length="353" mass="38229">MVLFGGQKEVVGLDIGSHAIKLVELKHRGKSKELVSFGVQVLQPDAIVEGAIIDAMAVADGISTLVNTQSIKKKLVATSISGSAVIVKKITLPRVASQEELQESVRWEAEQYIPFPIEEVNLDYTILGKASKGEAIDVLLVAAKKDIVGFYSNAITQAGLKPVLMDIDAFAMQNAFEANYKELIDANEVIALLNFGASKININIIKGENSLFTRDIGIGGNAITEAVMRDFNISREGAESVKRGIPAEGVSPNMIQNSINQIMDEISKDIKRTFEFFRATAVEEEMSRIYICGGAAKTPGIRDFLGGKFGIYVDIMNPFKNVKNKMVDIEFVNEYGPAAAVAVGLAIRKVGEA</sequence>
<dbReference type="SUPFAM" id="SSF53067">
    <property type="entry name" value="Actin-like ATPase domain"/>
    <property type="match status" value="2"/>
</dbReference>
<dbReference type="STRING" id="1817863.A2Y62_20580"/>
<dbReference type="InterPro" id="IPR043129">
    <property type="entry name" value="ATPase_NBD"/>
</dbReference>
<dbReference type="Pfam" id="PF11104">
    <property type="entry name" value="PilM_2"/>
    <property type="match status" value="1"/>
</dbReference>
<gene>
    <name evidence="2" type="ORF">A2Y62_20580</name>
</gene>
<dbReference type="InterPro" id="IPR005883">
    <property type="entry name" value="PilM"/>
</dbReference>
<dbReference type="PANTHER" id="PTHR32432:SF3">
    <property type="entry name" value="ETHANOLAMINE UTILIZATION PROTEIN EUTJ"/>
    <property type="match status" value="1"/>
</dbReference>
<feature type="domain" description="SHS2" evidence="1">
    <location>
        <begin position="10"/>
        <end position="176"/>
    </location>
</feature>
<name>A0A1F5VEQ4_9BACT</name>
<evidence type="ECO:0000313" key="2">
    <source>
        <dbReference type="EMBL" id="OGF61820.1"/>
    </source>
</evidence>
<dbReference type="AlphaFoldDB" id="A0A1F5VEQ4"/>
<organism evidence="2 3">
    <name type="scientific">Candidatus Fischerbacteria bacterium RBG_13_37_8</name>
    <dbReference type="NCBI Taxonomy" id="1817863"/>
    <lineage>
        <taxon>Bacteria</taxon>
        <taxon>Candidatus Fischeribacteriota</taxon>
    </lineage>
</organism>
<dbReference type="NCBIfam" id="TIGR01175">
    <property type="entry name" value="pilM"/>
    <property type="match status" value="1"/>
</dbReference>
<dbReference type="InterPro" id="IPR050696">
    <property type="entry name" value="FtsA/MreB"/>
</dbReference>
<dbReference type="Proteomes" id="UP000178943">
    <property type="component" value="Unassembled WGS sequence"/>
</dbReference>
<dbReference type="PANTHER" id="PTHR32432">
    <property type="entry name" value="CELL DIVISION PROTEIN FTSA-RELATED"/>
    <property type="match status" value="1"/>
</dbReference>